<dbReference type="PROSITE" id="PS51257">
    <property type="entry name" value="PROKAR_LIPOPROTEIN"/>
    <property type="match status" value="1"/>
</dbReference>
<evidence type="ECO:0000313" key="2">
    <source>
        <dbReference type="Proteomes" id="UP000244729"/>
    </source>
</evidence>
<dbReference type="RefSeq" id="WP_108595840.1">
    <property type="nucleotide sequence ID" value="NZ_CP028913.1"/>
</dbReference>
<dbReference type="KEGG" id="agm:DCE93_10500"/>
<sequence length="208" mass="21662">MHQRSTNSTLPRVLALGVLAGGALLLAGCSAPPWIGMPKSTATPATTAPATPVQNDLAAGAATRTIEVGAITLTVDYWSTLSMDEWTAAANKPLSFAVHATVTPADGQKIYLSRVTATPVVANASGALPSFEPLVDQASVAPGYLVLDPYSFSQTFIVPPVDAEADRLELTMKYELLQQSTPTSNDFAKQTAVDSLTIAIAPAPAPER</sequence>
<gene>
    <name evidence="1" type="ORF">DCE93_10500</name>
</gene>
<dbReference type="EMBL" id="CP028913">
    <property type="protein sequence ID" value="AWB96034.1"/>
    <property type="molecule type" value="Genomic_DNA"/>
</dbReference>
<dbReference type="AlphaFoldDB" id="A0A2S0WXV0"/>
<reference evidence="1 2" key="1">
    <citation type="submission" date="2018-04" db="EMBL/GenBank/DDBJ databases">
        <authorList>
            <person name="Li J."/>
        </authorList>
    </citation>
    <scope>NUCLEOTIDE SEQUENCE [LARGE SCALE GENOMIC DNA]</scope>
    <source>
        <strain evidence="2">30A</strain>
    </source>
</reference>
<proteinExistence type="predicted"/>
<keyword evidence="2" id="KW-1185">Reference proteome</keyword>
<evidence type="ECO:0000313" key="1">
    <source>
        <dbReference type="EMBL" id="AWB96034.1"/>
    </source>
</evidence>
<protein>
    <submittedName>
        <fullName evidence="1">Uncharacterized protein</fullName>
    </submittedName>
</protein>
<dbReference type="Proteomes" id="UP000244729">
    <property type="component" value="Chromosome"/>
</dbReference>
<name>A0A2S0WXV0_9MICO</name>
<dbReference type="OrthoDB" id="5005342at2"/>
<organism evidence="1 2">
    <name type="scientific">Agromyces badenianii</name>
    <dbReference type="NCBI Taxonomy" id="2080742"/>
    <lineage>
        <taxon>Bacteria</taxon>
        <taxon>Bacillati</taxon>
        <taxon>Actinomycetota</taxon>
        <taxon>Actinomycetes</taxon>
        <taxon>Micrococcales</taxon>
        <taxon>Microbacteriaceae</taxon>
        <taxon>Agromyces</taxon>
    </lineage>
</organism>
<accession>A0A2S0WXV0</accession>